<sequence length="152" mass="17169">MTPIDEYLEDLARQGGIRIEHGRLPDGRDGQSWTDRRVTRLRPGMHARLHRCVLAHELGHHALAHTPTRFGPVHAKQERAAEEWGALRLITLDDYRHVEELRDGHVGAMALELGVMRTTLEAFQAVLMRVGDVVYVQPKMGAGSWAQRIEVA</sequence>
<reference evidence="2 3" key="1">
    <citation type="submission" date="2016-09" db="EMBL/GenBank/DDBJ databases">
        <authorList>
            <person name="Capua I."/>
            <person name="De Benedictis P."/>
            <person name="Joannis T."/>
            <person name="Lombin L.H."/>
            <person name="Cattoli G."/>
        </authorList>
    </citation>
    <scope>NUCLEOTIDE SEQUENCE [LARGE SCALE GENOMIC DNA]</scope>
    <source>
        <strain evidence="2 3">NIO-1002</strain>
    </source>
</reference>
<dbReference type="AlphaFoldDB" id="A0A1G6NRN6"/>
<evidence type="ECO:0000259" key="1">
    <source>
        <dbReference type="Pfam" id="PF06114"/>
    </source>
</evidence>
<evidence type="ECO:0000313" key="3">
    <source>
        <dbReference type="Proteomes" id="UP000183203"/>
    </source>
</evidence>
<dbReference type="Pfam" id="PF06114">
    <property type="entry name" value="Peptidase_M78"/>
    <property type="match status" value="1"/>
</dbReference>
<gene>
    <name evidence="2" type="ORF">SAMN05216418_2814</name>
</gene>
<protein>
    <recommendedName>
        <fullName evidence="1">IrrE N-terminal-like domain-containing protein</fullName>
    </recommendedName>
</protein>
<evidence type="ECO:0000313" key="2">
    <source>
        <dbReference type="EMBL" id="SDC69986.1"/>
    </source>
</evidence>
<dbReference type="OrthoDB" id="9793864at2"/>
<dbReference type="RefSeq" id="WP_058232948.1">
    <property type="nucleotide sequence ID" value="NZ_FMYG01000006.1"/>
</dbReference>
<dbReference type="STRING" id="993073.AS029_12675"/>
<dbReference type="InterPro" id="IPR010359">
    <property type="entry name" value="IrrE_HExxH"/>
</dbReference>
<feature type="domain" description="IrrE N-terminal-like" evidence="1">
    <location>
        <begin position="29"/>
        <end position="105"/>
    </location>
</feature>
<proteinExistence type="predicted"/>
<organism evidence="2 3">
    <name type="scientific">Microbacterium enclense</name>
    <dbReference type="NCBI Taxonomy" id="993073"/>
    <lineage>
        <taxon>Bacteria</taxon>
        <taxon>Bacillati</taxon>
        <taxon>Actinomycetota</taxon>
        <taxon>Actinomycetes</taxon>
        <taxon>Micrococcales</taxon>
        <taxon>Microbacteriaceae</taxon>
        <taxon>Microbacterium</taxon>
    </lineage>
</organism>
<dbReference type="Proteomes" id="UP000183203">
    <property type="component" value="Unassembled WGS sequence"/>
</dbReference>
<accession>A0A1G6NRN6</accession>
<dbReference type="EMBL" id="FMYG01000006">
    <property type="protein sequence ID" value="SDC69986.1"/>
    <property type="molecule type" value="Genomic_DNA"/>
</dbReference>
<name>A0A1G6NRN6_9MICO</name>